<comment type="caution">
    <text evidence="3">The sequence shown here is derived from an EMBL/GenBank/DDBJ whole genome shotgun (WGS) entry which is preliminary data.</text>
</comment>
<reference evidence="4" key="1">
    <citation type="journal article" date="2019" name="Int. J. Syst. Evol. Microbiol.">
        <title>The Global Catalogue of Microorganisms (GCM) 10K type strain sequencing project: providing services to taxonomists for standard genome sequencing and annotation.</title>
        <authorList>
            <consortium name="The Broad Institute Genomics Platform"/>
            <consortium name="The Broad Institute Genome Sequencing Center for Infectious Disease"/>
            <person name="Wu L."/>
            <person name="Ma J."/>
        </authorList>
    </citation>
    <scope>NUCLEOTIDE SEQUENCE [LARGE SCALE GENOMIC DNA]</scope>
    <source>
        <strain evidence="4">JCM 17804</strain>
    </source>
</reference>
<dbReference type="EMBL" id="BAABGJ010000039">
    <property type="protein sequence ID" value="GAA4346625.1"/>
    <property type="molecule type" value="Genomic_DNA"/>
</dbReference>
<evidence type="ECO:0000259" key="2">
    <source>
        <dbReference type="Pfam" id="PF01323"/>
    </source>
</evidence>
<gene>
    <name evidence="3" type="ORF">GCM10023165_31290</name>
</gene>
<dbReference type="InterPro" id="IPR044087">
    <property type="entry name" value="NahD-like"/>
</dbReference>
<dbReference type="CDD" id="cd03022">
    <property type="entry name" value="DsbA_HCCA_Iso"/>
    <property type="match status" value="1"/>
</dbReference>
<dbReference type="Gene3D" id="3.40.30.10">
    <property type="entry name" value="Glutaredoxin"/>
    <property type="match status" value="1"/>
</dbReference>
<keyword evidence="1 3" id="KW-0413">Isomerase</keyword>
<dbReference type="InterPro" id="IPR001853">
    <property type="entry name" value="DSBA-like_thioredoxin_dom"/>
</dbReference>
<dbReference type="InterPro" id="IPR036249">
    <property type="entry name" value="Thioredoxin-like_sf"/>
</dbReference>
<dbReference type="InterPro" id="IPR051924">
    <property type="entry name" value="GST_Kappa/NadH"/>
</dbReference>
<dbReference type="SUPFAM" id="SSF52833">
    <property type="entry name" value="Thioredoxin-like"/>
    <property type="match status" value="1"/>
</dbReference>
<evidence type="ECO:0000313" key="4">
    <source>
        <dbReference type="Proteomes" id="UP001500975"/>
    </source>
</evidence>
<dbReference type="PANTHER" id="PTHR42943:SF13">
    <property type="entry name" value="GLUTATHIONE S-TRANSFERASE KAPPA-RELATED"/>
    <property type="match status" value="1"/>
</dbReference>
<name>A0ABP8HXD2_9BURK</name>
<comment type="catalytic activity">
    <reaction evidence="1">
        <text>2-hydroxychromene-2-carboxylate = (3E)-4-(2-hydroxyphenyl)-2-oxobut-3-enoate</text>
        <dbReference type="Rhea" id="RHEA:27401"/>
        <dbReference type="ChEBI" id="CHEBI:59350"/>
        <dbReference type="ChEBI" id="CHEBI:59353"/>
        <dbReference type="EC" id="5.99.1.4"/>
    </reaction>
</comment>
<dbReference type="PANTHER" id="PTHR42943">
    <property type="entry name" value="GLUTATHIONE S-TRANSFERASE KAPPA"/>
    <property type="match status" value="1"/>
</dbReference>
<evidence type="ECO:0000313" key="3">
    <source>
        <dbReference type="EMBL" id="GAA4346625.1"/>
    </source>
</evidence>
<protein>
    <recommendedName>
        <fullName evidence="1">2-hydroxychromene-2-carboxylate isomerase</fullName>
        <ecNumber evidence="1">5.99.1.4</ecNumber>
    </recommendedName>
</protein>
<keyword evidence="4" id="KW-1185">Reference proteome</keyword>
<dbReference type="GO" id="GO:0016853">
    <property type="term" value="F:isomerase activity"/>
    <property type="evidence" value="ECO:0007669"/>
    <property type="project" value="UniProtKB-KW"/>
</dbReference>
<comment type="similarity">
    <text evidence="1">Belongs to the GST superfamily. NadH family.</text>
</comment>
<dbReference type="InterPro" id="IPR014440">
    <property type="entry name" value="HCCAis_GSTk"/>
</dbReference>
<dbReference type="EC" id="5.99.1.4" evidence="1"/>
<dbReference type="Proteomes" id="UP001500975">
    <property type="component" value="Unassembled WGS sequence"/>
</dbReference>
<dbReference type="PIRSF" id="PIRSF006386">
    <property type="entry name" value="HCCAis_GSTk"/>
    <property type="match status" value="1"/>
</dbReference>
<dbReference type="Pfam" id="PF01323">
    <property type="entry name" value="DSBA"/>
    <property type="match status" value="1"/>
</dbReference>
<sequence length="245" mass="27050">MPRLAPVIKSTWSKSRLLHESRASVKTVRADYIIEERLVTRSVDYYFTPQSPWTYLGHARFTALAKEAGAAVRLRPVDFGAIFPVSGGLPLGKRAPQRQAYRLVELARFSRHLGLPLNPTPKFFPVAGDDAAKLIIAIDLNEGTEEALKLCSAIFAAVWVQERNIADPKVLDALVAECGLPAKSVERSLSQAVQERYEDYTQQAIDAKIFGAPSYVVDGEIFWGQDRLDFVASALKQPQPPITGA</sequence>
<organism evidence="3 4">
    <name type="scientific">Variovorax defluvii</name>
    <dbReference type="NCBI Taxonomy" id="913761"/>
    <lineage>
        <taxon>Bacteria</taxon>
        <taxon>Pseudomonadati</taxon>
        <taxon>Pseudomonadota</taxon>
        <taxon>Betaproteobacteria</taxon>
        <taxon>Burkholderiales</taxon>
        <taxon>Comamonadaceae</taxon>
        <taxon>Variovorax</taxon>
    </lineage>
</organism>
<proteinExistence type="inferred from homology"/>
<evidence type="ECO:0000256" key="1">
    <source>
        <dbReference type="PIRNR" id="PIRNR006386"/>
    </source>
</evidence>
<feature type="domain" description="DSBA-like thioredoxin" evidence="2">
    <location>
        <begin position="43"/>
        <end position="236"/>
    </location>
</feature>
<accession>A0ABP8HXD2</accession>